<protein>
    <recommendedName>
        <fullName evidence="4">Zn(2)-C6 fungal-type domain-containing protein</fullName>
    </recommendedName>
</protein>
<dbReference type="PANTHER" id="PTHR46910">
    <property type="entry name" value="TRANSCRIPTION FACTOR PDR1"/>
    <property type="match status" value="1"/>
</dbReference>
<dbReference type="SMART" id="SM00066">
    <property type="entry name" value="GAL4"/>
    <property type="match status" value="1"/>
</dbReference>
<dbReference type="KEGG" id="bsc:COCSADRAFT_165419"/>
<keyword evidence="2" id="KW-0539">Nucleus</keyword>
<dbReference type="EMBL" id="KB445655">
    <property type="protein sequence ID" value="EMD58600.1"/>
    <property type="molecule type" value="Genomic_DNA"/>
</dbReference>
<feature type="compositionally biased region" description="Low complexity" evidence="3">
    <location>
        <begin position="29"/>
        <end position="53"/>
    </location>
</feature>
<dbReference type="HOGENOM" id="CLU_007604_0_0_1"/>
<feature type="domain" description="Zn(2)-C6 fungal-type" evidence="4">
    <location>
        <begin position="92"/>
        <end position="123"/>
    </location>
</feature>
<feature type="region of interest" description="Disordered" evidence="3">
    <location>
        <begin position="674"/>
        <end position="710"/>
    </location>
</feature>
<keyword evidence="1" id="KW-0479">Metal-binding</keyword>
<evidence type="ECO:0000256" key="3">
    <source>
        <dbReference type="SAM" id="MobiDB-lite"/>
    </source>
</evidence>
<gene>
    <name evidence="5" type="ORF">COCSADRAFT_165419</name>
</gene>
<sequence>MAPVPNPFALAQSTPRLTTLLAAPNIPQPGSRSPHYPSSSYSHSASPSAASAGLPDIQRHDSSALVISPTQIPSANLTAQKRAYRQRRKDPSCDACRERKVKCDATETSACSECSSRNHRCQFTKETNRRMSSIKQVQDLQSQIAELTHVNSQLRNKASDQGPLDGERTDMKRRHSEVVHTGVVLGPRQICVPVLDNFNHVRSNIRQHAHDIFNMPHQNVSRTAEPNWQLPAVPLRADYAYFSRSFLDTVHDWYPAIHWPTFQHKADEVYATRSFEGCSRDWIGLFFAVLACGCLHPRSEHNVSCNVLSEGQALFETAASALQPWTQELTITHAQAALLLSIFATESNQRSLGSIWLASAVRIAQELQINPEMDCWPAFDGEIRRRLWWSIYVRDRIMSLETNRPMLINENDCEISLPSSADDRHIQPNESFRPSTKPAHFTGFVATIHITRLYAPLQHALKSSVMLPQTTESFDGQLRSKLLLLPENHQPDSGALLDARVLPTVFVLLSARFHLYRRNLSPLSSAIGRANALERCVSVAQDTAKYVSRVLHNPSVRNSGQTGAERMALAASNAVCLHLWRCILILCFRGEYDAALVCLQLSEAIGSTRKINAACGKNIAFFLERLFDRMRNGIGSGKQLEHDEEMIAYLSADIQGSLEHSWVWAGTSMVSVSGQDSAPGATASPGGDEAMRDGLPSRTPPSNALSNGSAEWNDWGRVEHMVRQLMGERHHRNTQPAAYYPPVHNPVKRVQLAPNTYSPPKSLSSPNPAPSSTSRISIANII</sequence>
<feature type="region of interest" description="Disordered" evidence="3">
    <location>
        <begin position="77"/>
        <end position="97"/>
    </location>
</feature>
<dbReference type="InterPro" id="IPR050987">
    <property type="entry name" value="AtrR-like"/>
</dbReference>
<dbReference type="PROSITE" id="PS50048">
    <property type="entry name" value="ZN2_CY6_FUNGAL_2"/>
    <property type="match status" value="1"/>
</dbReference>
<evidence type="ECO:0000256" key="1">
    <source>
        <dbReference type="ARBA" id="ARBA00022723"/>
    </source>
</evidence>
<dbReference type="PANTHER" id="PTHR46910:SF1">
    <property type="entry name" value="MISCELLANEOUS ZN(II)2CYS6 TRANSCRIPTION FACTOR (EUROFUNG)-RELATED"/>
    <property type="match status" value="1"/>
</dbReference>
<dbReference type="Gene3D" id="4.10.240.10">
    <property type="entry name" value="Zn(2)-C6 fungal-type DNA-binding domain"/>
    <property type="match status" value="1"/>
</dbReference>
<dbReference type="PROSITE" id="PS00463">
    <property type="entry name" value="ZN2_CY6_FUNGAL_1"/>
    <property type="match status" value="1"/>
</dbReference>
<dbReference type="GO" id="GO:0006351">
    <property type="term" value="P:DNA-templated transcription"/>
    <property type="evidence" value="ECO:0007669"/>
    <property type="project" value="InterPro"/>
</dbReference>
<dbReference type="AlphaFoldDB" id="M2S802"/>
<dbReference type="Pfam" id="PF04082">
    <property type="entry name" value="Fungal_trans"/>
    <property type="match status" value="1"/>
</dbReference>
<dbReference type="GO" id="GO:0000981">
    <property type="term" value="F:DNA-binding transcription factor activity, RNA polymerase II-specific"/>
    <property type="evidence" value="ECO:0007669"/>
    <property type="project" value="InterPro"/>
</dbReference>
<dbReference type="InterPro" id="IPR007219">
    <property type="entry name" value="XnlR_reg_dom"/>
</dbReference>
<proteinExistence type="predicted"/>
<dbReference type="InterPro" id="IPR036864">
    <property type="entry name" value="Zn2-C6_fun-type_DNA-bd_sf"/>
</dbReference>
<dbReference type="CDD" id="cd12148">
    <property type="entry name" value="fungal_TF_MHR"/>
    <property type="match status" value="1"/>
</dbReference>
<dbReference type="eggNOG" id="ENOG502QYNS">
    <property type="taxonomic scope" value="Eukaryota"/>
</dbReference>
<dbReference type="Pfam" id="PF00172">
    <property type="entry name" value="Zn_clus"/>
    <property type="match status" value="1"/>
</dbReference>
<evidence type="ECO:0000259" key="4">
    <source>
        <dbReference type="PROSITE" id="PS50048"/>
    </source>
</evidence>
<dbReference type="RefSeq" id="XP_007705689.1">
    <property type="nucleotide sequence ID" value="XM_007707499.1"/>
</dbReference>
<dbReference type="InterPro" id="IPR001138">
    <property type="entry name" value="Zn2Cys6_DnaBD"/>
</dbReference>
<evidence type="ECO:0000256" key="2">
    <source>
        <dbReference type="ARBA" id="ARBA00023242"/>
    </source>
</evidence>
<reference evidence="5 6" key="1">
    <citation type="journal article" date="2012" name="PLoS Pathog.">
        <title>Diverse lifestyles and strategies of plant pathogenesis encoded in the genomes of eighteen Dothideomycetes fungi.</title>
        <authorList>
            <person name="Ohm R.A."/>
            <person name="Feau N."/>
            <person name="Henrissat B."/>
            <person name="Schoch C.L."/>
            <person name="Horwitz B.A."/>
            <person name="Barry K.W."/>
            <person name="Condon B.J."/>
            <person name="Copeland A.C."/>
            <person name="Dhillon B."/>
            <person name="Glaser F."/>
            <person name="Hesse C.N."/>
            <person name="Kosti I."/>
            <person name="LaButti K."/>
            <person name="Lindquist E.A."/>
            <person name="Lucas S."/>
            <person name="Salamov A.A."/>
            <person name="Bradshaw R.E."/>
            <person name="Ciuffetti L."/>
            <person name="Hamelin R.C."/>
            <person name="Kema G.H.J."/>
            <person name="Lawrence C."/>
            <person name="Scott J.A."/>
            <person name="Spatafora J.W."/>
            <person name="Turgeon B.G."/>
            <person name="de Wit P.J.G.M."/>
            <person name="Zhong S."/>
            <person name="Goodwin S.B."/>
            <person name="Grigoriev I.V."/>
        </authorList>
    </citation>
    <scope>NUCLEOTIDE SEQUENCE [LARGE SCALE GENOMIC DNA]</scope>
    <source>
        <strain evidence="6">ND90Pr / ATCC 201652</strain>
    </source>
</reference>
<dbReference type="SMART" id="SM00906">
    <property type="entry name" value="Fungal_trans"/>
    <property type="match status" value="1"/>
</dbReference>
<dbReference type="OMA" id="CIHSVLP"/>
<dbReference type="GO" id="GO:0003677">
    <property type="term" value="F:DNA binding"/>
    <property type="evidence" value="ECO:0007669"/>
    <property type="project" value="InterPro"/>
</dbReference>
<feature type="compositionally biased region" description="Polar residues" evidence="3">
    <location>
        <begin position="753"/>
        <end position="782"/>
    </location>
</feature>
<keyword evidence="6" id="KW-1185">Reference proteome</keyword>
<dbReference type="CDD" id="cd00067">
    <property type="entry name" value="GAL4"/>
    <property type="match status" value="1"/>
</dbReference>
<evidence type="ECO:0000313" key="6">
    <source>
        <dbReference type="Proteomes" id="UP000016934"/>
    </source>
</evidence>
<feature type="region of interest" description="Disordered" evidence="3">
    <location>
        <begin position="752"/>
        <end position="782"/>
    </location>
</feature>
<dbReference type="OrthoDB" id="2110361at2759"/>
<dbReference type="GO" id="GO:0008270">
    <property type="term" value="F:zinc ion binding"/>
    <property type="evidence" value="ECO:0007669"/>
    <property type="project" value="InterPro"/>
</dbReference>
<accession>M2S802</accession>
<dbReference type="GeneID" id="19132387"/>
<dbReference type="Proteomes" id="UP000016934">
    <property type="component" value="Unassembled WGS sequence"/>
</dbReference>
<name>M2S802_COCSN</name>
<feature type="compositionally biased region" description="Polar residues" evidence="3">
    <location>
        <begin position="700"/>
        <end position="710"/>
    </location>
</feature>
<dbReference type="SUPFAM" id="SSF57701">
    <property type="entry name" value="Zn2/Cys6 DNA-binding domain"/>
    <property type="match status" value="1"/>
</dbReference>
<feature type="region of interest" description="Disordered" evidence="3">
    <location>
        <begin position="22"/>
        <end position="55"/>
    </location>
</feature>
<evidence type="ECO:0000313" key="5">
    <source>
        <dbReference type="EMBL" id="EMD58600.1"/>
    </source>
</evidence>
<organism evidence="5 6">
    <name type="scientific">Cochliobolus sativus (strain ND90Pr / ATCC 201652)</name>
    <name type="common">Common root rot and spot blotch fungus</name>
    <name type="synonym">Bipolaris sorokiniana</name>
    <dbReference type="NCBI Taxonomy" id="665912"/>
    <lineage>
        <taxon>Eukaryota</taxon>
        <taxon>Fungi</taxon>
        <taxon>Dikarya</taxon>
        <taxon>Ascomycota</taxon>
        <taxon>Pezizomycotina</taxon>
        <taxon>Dothideomycetes</taxon>
        <taxon>Pleosporomycetidae</taxon>
        <taxon>Pleosporales</taxon>
        <taxon>Pleosporineae</taxon>
        <taxon>Pleosporaceae</taxon>
        <taxon>Bipolaris</taxon>
    </lineage>
</organism>
<reference evidence="6" key="2">
    <citation type="journal article" date="2013" name="PLoS Genet.">
        <title>Comparative genome structure, secondary metabolite, and effector coding capacity across Cochliobolus pathogens.</title>
        <authorList>
            <person name="Condon B.J."/>
            <person name="Leng Y."/>
            <person name="Wu D."/>
            <person name="Bushley K.E."/>
            <person name="Ohm R.A."/>
            <person name="Otillar R."/>
            <person name="Martin J."/>
            <person name="Schackwitz W."/>
            <person name="Grimwood J."/>
            <person name="MohdZainudin N."/>
            <person name="Xue C."/>
            <person name="Wang R."/>
            <person name="Manning V.A."/>
            <person name="Dhillon B."/>
            <person name="Tu Z.J."/>
            <person name="Steffenson B.J."/>
            <person name="Salamov A."/>
            <person name="Sun H."/>
            <person name="Lowry S."/>
            <person name="LaButti K."/>
            <person name="Han J."/>
            <person name="Copeland A."/>
            <person name="Lindquist E."/>
            <person name="Barry K."/>
            <person name="Schmutz J."/>
            <person name="Baker S.E."/>
            <person name="Ciuffetti L.M."/>
            <person name="Grigoriev I.V."/>
            <person name="Zhong S."/>
            <person name="Turgeon B.G."/>
        </authorList>
    </citation>
    <scope>NUCLEOTIDE SEQUENCE [LARGE SCALE GENOMIC DNA]</scope>
    <source>
        <strain evidence="6">ND90Pr / ATCC 201652</strain>
    </source>
</reference>